<name>A0ACB8T105_9AGAM</name>
<accession>A0ACB8T105</accession>
<dbReference type="Proteomes" id="UP000814140">
    <property type="component" value="Unassembled WGS sequence"/>
</dbReference>
<gene>
    <name evidence="1" type="ORF">BV25DRAFT_1915951</name>
</gene>
<keyword evidence="2" id="KW-1185">Reference proteome</keyword>
<dbReference type="EMBL" id="MU277207">
    <property type="protein sequence ID" value="KAI0062404.1"/>
    <property type="molecule type" value="Genomic_DNA"/>
</dbReference>
<evidence type="ECO:0000313" key="2">
    <source>
        <dbReference type="Proteomes" id="UP000814140"/>
    </source>
</evidence>
<comment type="caution">
    <text evidence="1">The sequence shown here is derived from an EMBL/GenBank/DDBJ whole genome shotgun (WGS) entry which is preliminary data.</text>
</comment>
<reference evidence="1" key="1">
    <citation type="submission" date="2021-03" db="EMBL/GenBank/DDBJ databases">
        <authorList>
            <consortium name="DOE Joint Genome Institute"/>
            <person name="Ahrendt S."/>
            <person name="Looney B.P."/>
            <person name="Miyauchi S."/>
            <person name="Morin E."/>
            <person name="Drula E."/>
            <person name="Courty P.E."/>
            <person name="Chicoki N."/>
            <person name="Fauchery L."/>
            <person name="Kohler A."/>
            <person name="Kuo A."/>
            <person name="Labutti K."/>
            <person name="Pangilinan J."/>
            <person name="Lipzen A."/>
            <person name="Riley R."/>
            <person name="Andreopoulos W."/>
            <person name="He G."/>
            <person name="Johnson J."/>
            <person name="Barry K.W."/>
            <person name="Grigoriev I.V."/>
            <person name="Nagy L."/>
            <person name="Hibbett D."/>
            <person name="Henrissat B."/>
            <person name="Matheny P.B."/>
            <person name="Labbe J."/>
            <person name="Martin F."/>
        </authorList>
    </citation>
    <scope>NUCLEOTIDE SEQUENCE</scope>
    <source>
        <strain evidence="1">HHB10654</strain>
    </source>
</reference>
<proteinExistence type="predicted"/>
<protein>
    <submittedName>
        <fullName evidence="1">NAD(P)-binding protein</fullName>
    </submittedName>
</protein>
<sequence length="333" mass="36209">MPGVTSGTVLVTGGTGYVGAWIVKFLVAHGFHVLAAVRTEKQGEFLVNRFPEYEGKVAYTLVPDIQKDGAYDDAVKDVDAIIHAASPVIFKWKDPNEVIGPAVNGSTGILKSAHAYGHVKRVLITSSVAAIHGFGLDRQYSEADWNTEALEAKHDSNSSPWLVYDTAKSKAEKAAWDFVKDNKVGFDLVTILPAFNWGPYIHQPVAKTFGSSPSAFLDTLPDGDTSGTAIGDWVDVRDSALLHVLSLEKEEIGGERLINTNGTFAWQDLYDPLIEAGYDVPGKSTKGAGANKSIQAIFPNDKTFKYFPDFKYRGLKESVLDMAADFKKGGYLN</sequence>
<organism evidence="1 2">
    <name type="scientific">Artomyces pyxidatus</name>
    <dbReference type="NCBI Taxonomy" id="48021"/>
    <lineage>
        <taxon>Eukaryota</taxon>
        <taxon>Fungi</taxon>
        <taxon>Dikarya</taxon>
        <taxon>Basidiomycota</taxon>
        <taxon>Agaricomycotina</taxon>
        <taxon>Agaricomycetes</taxon>
        <taxon>Russulales</taxon>
        <taxon>Auriscalpiaceae</taxon>
        <taxon>Artomyces</taxon>
    </lineage>
</organism>
<evidence type="ECO:0000313" key="1">
    <source>
        <dbReference type="EMBL" id="KAI0062404.1"/>
    </source>
</evidence>
<reference evidence="1" key="2">
    <citation type="journal article" date="2022" name="New Phytol.">
        <title>Evolutionary transition to the ectomycorrhizal habit in the genomes of a hyperdiverse lineage of mushroom-forming fungi.</title>
        <authorList>
            <person name="Looney B."/>
            <person name="Miyauchi S."/>
            <person name="Morin E."/>
            <person name="Drula E."/>
            <person name="Courty P.E."/>
            <person name="Kohler A."/>
            <person name="Kuo A."/>
            <person name="LaButti K."/>
            <person name="Pangilinan J."/>
            <person name="Lipzen A."/>
            <person name="Riley R."/>
            <person name="Andreopoulos W."/>
            <person name="He G."/>
            <person name="Johnson J."/>
            <person name="Nolan M."/>
            <person name="Tritt A."/>
            <person name="Barry K.W."/>
            <person name="Grigoriev I.V."/>
            <person name="Nagy L.G."/>
            <person name="Hibbett D."/>
            <person name="Henrissat B."/>
            <person name="Matheny P.B."/>
            <person name="Labbe J."/>
            <person name="Martin F.M."/>
        </authorList>
    </citation>
    <scope>NUCLEOTIDE SEQUENCE</scope>
    <source>
        <strain evidence="1">HHB10654</strain>
    </source>
</reference>